<dbReference type="PANTHER" id="PTHR33498">
    <property type="entry name" value="TRANSPOSASE FOR INSERTION SEQUENCE ELEMENT IS1557"/>
    <property type="match status" value="1"/>
</dbReference>
<evidence type="ECO:0008006" key="3">
    <source>
        <dbReference type="Google" id="ProtNLM"/>
    </source>
</evidence>
<comment type="caution">
    <text evidence="1">The sequence shown here is derived from an EMBL/GenBank/DDBJ whole genome shotgun (WGS) entry which is preliminary data.</text>
</comment>
<evidence type="ECO:0000313" key="2">
    <source>
        <dbReference type="Proteomes" id="UP000632849"/>
    </source>
</evidence>
<gene>
    <name evidence="1" type="ORF">GCM10017667_42410</name>
</gene>
<dbReference type="AlphaFoldDB" id="A0A919ENI1"/>
<evidence type="ECO:0000313" key="1">
    <source>
        <dbReference type="EMBL" id="GHG06657.1"/>
    </source>
</evidence>
<keyword evidence="2" id="KW-1185">Reference proteome</keyword>
<reference evidence="1" key="1">
    <citation type="journal article" date="2014" name="Int. J. Syst. Evol. Microbiol.">
        <title>Complete genome sequence of Corynebacterium casei LMG S-19264T (=DSM 44701T), isolated from a smear-ripened cheese.</title>
        <authorList>
            <consortium name="US DOE Joint Genome Institute (JGI-PGF)"/>
            <person name="Walter F."/>
            <person name="Albersmeier A."/>
            <person name="Kalinowski J."/>
            <person name="Ruckert C."/>
        </authorList>
    </citation>
    <scope>NUCLEOTIDE SEQUENCE</scope>
    <source>
        <strain evidence="1">JCM 4122</strain>
    </source>
</reference>
<dbReference type="EMBL" id="BNBE01000002">
    <property type="protein sequence ID" value="GHG06657.1"/>
    <property type="molecule type" value="Genomic_DNA"/>
</dbReference>
<protein>
    <recommendedName>
        <fullName evidence="3">Transposase</fullName>
    </recommendedName>
</protein>
<dbReference type="Proteomes" id="UP000632849">
    <property type="component" value="Unassembled WGS sequence"/>
</dbReference>
<accession>A0A919ENI1</accession>
<dbReference type="InterPro" id="IPR047951">
    <property type="entry name" value="Transpos_ISL3"/>
</dbReference>
<sequence length="132" mass="15121">MPVDGRQVVVRVRIRRLVCPVRDCGRQTFREQVPGLLERHQRGTTRLTGQLSELVKELCGRASARLTRSLAMPVPYASALQLPRRVPMPVVRIPRVIGVDDFALRRRHSYATIIINAETSQRIEVLSRFRPE</sequence>
<proteinExistence type="predicted"/>
<reference evidence="1" key="2">
    <citation type="submission" date="2020-09" db="EMBL/GenBank/DDBJ databases">
        <authorList>
            <person name="Sun Q."/>
            <person name="Ohkuma M."/>
        </authorList>
    </citation>
    <scope>NUCLEOTIDE SEQUENCE</scope>
    <source>
        <strain evidence="1">JCM 4122</strain>
    </source>
</reference>
<name>A0A919ENI1_STRFL</name>
<organism evidence="1 2">
    <name type="scientific">Streptomyces filamentosus</name>
    <name type="common">Streptomyces roseosporus</name>
    <dbReference type="NCBI Taxonomy" id="67294"/>
    <lineage>
        <taxon>Bacteria</taxon>
        <taxon>Bacillati</taxon>
        <taxon>Actinomycetota</taxon>
        <taxon>Actinomycetes</taxon>
        <taxon>Kitasatosporales</taxon>
        <taxon>Streptomycetaceae</taxon>
        <taxon>Streptomyces</taxon>
    </lineage>
</organism>
<dbReference type="PANTHER" id="PTHR33498:SF1">
    <property type="entry name" value="TRANSPOSASE FOR INSERTION SEQUENCE ELEMENT IS1557"/>
    <property type="match status" value="1"/>
</dbReference>